<evidence type="ECO:0000313" key="1">
    <source>
        <dbReference type="EMBL" id="KAI0065757.1"/>
    </source>
</evidence>
<organism evidence="1 2">
    <name type="scientific">Artomyces pyxidatus</name>
    <dbReference type="NCBI Taxonomy" id="48021"/>
    <lineage>
        <taxon>Eukaryota</taxon>
        <taxon>Fungi</taxon>
        <taxon>Dikarya</taxon>
        <taxon>Basidiomycota</taxon>
        <taxon>Agaricomycotina</taxon>
        <taxon>Agaricomycetes</taxon>
        <taxon>Russulales</taxon>
        <taxon>Auriscalpiaceae</taxon>
        <taxon>Artomyces</taxon>
    </lineage>
</organism>
<accession>A0ACB8TBF8</accession>
<reference evidence="1" key="2">
    <citation type="journal article" date="2022" name="New Phytol.">
        <title>Evolutionary transition to the ectomycorrhizal habit in the genomes of a hyperdiverse lineage of mushroom-forming fungi.</title>
        <authorList>
            <person name="Looney B."/>
            <person name="Miyauchi S."/>
            <person name="Morin E."/>
            <person name="Drula E."/>
            <person name="Courty P.E."/>
            <person name="Kohler A."/>
            <person name="Kuo A."/>
            <person name="LaButti K."/>
            <person name="Pangilinan J."/>
            <person name="Lipzen A."/>
            <person name="Riley R."/>
            <person name="Andreopoulos W."/>
            <person name="He G."/>
            <person name="Johnson J."/>
            <person name="Nolan M."/>
            <person name="Tritt A."/>
            <person name="Barry K.W."/>
            <person name="Grigoriev I.V."/>
            <person name="Nagy L.G."/>
            <person name="Hibbett D."/>
            <person name="Henrissat B."/>
            <person name="Matheny P.B."/>
            <person name="Labbe J."/>
            <person name="Martin F.M."/>
        </authorList>
    </citation>
    <scope>NUCLEOTIDE SEQUENCE</scope>
    <source>
        <strain evidence="1">HHB10654</strain>
    </source>
</reference>
<dbReference type="EMBL" id="MU277194">
    <property type="protein sequence ID" value="KAI0065757.1"/>
    <property type="molecule type" value="Genomic_DNA"/>
</dbReference>
<proteinExistence type="predicted"/>
<name>A0ACB8TBF8_9AGAM</name>
<comment type="caution">
    <text evidence="1">The sequence shown here is derived from an EMBL/GenBank/DDBJ whole genome shotgun (WGS) entry which is preliminary data.</text>
</comment>
<sequence length="420" mass="46386">MFPRHAKSVSSILPNAPKLRDLSIGKIGVSWPLHLLNPDIVHLTIDEIGIRDRPSLPQLREALQAMPKLETLALTYSLPVQPAHATIYTVSENCDVSLLPTLPSVTSLKLAATSGIDILAFNTNFYFPSVTSLEIASSLDLDPGHTSLQSILASLCSFYQPVLSSQRQGQKPFYFRSLSIEYNEDSDGWDIRAGGPTTNTTNERYPSWMRTQFEPRFTTKLQTSRRADIEGFCKAMCQLLPMEHVSTLVVDCDLFRQRDDWLQAFCRMTNIATLMVRGAAVHGLVDALDDEVGANVRIQTSAYIADVMALVHGELGATVPAHIFPRMEHLAIGRVSFDAVADDPQTLYEHLRSGLERRHQEGTGVQPLARLAVHDCNIQVEHVTQLGEAVTHGALDWDGRWAGLLELLGADFTTTEGSDA</sequence>
<gene>
    <name evidence="1" type="ORF">BV25DRAFT_1821437</name>
</gene>
<evidence type="ECO:0000313" key="2">
    <source>
        <dbReference type="Proteomes" id="UP000814140"/>
    </source>
</evidence>
<keyword evidence="2" id="KW-1185">Reference proteome</keyword>
<reference evidence="1" key="1">
    <citation type="submission" date="2021-03" db="EMBL/GenBank/DDBJ databases">
        <authorList>
            <consortium name="DOE Joint Genome Institute"/>
            <person name="Ahrendt S."/>
            <person name="Looney B.P."/>
            <person name="Miyauchi S."/>
            <person name="Morin E."/>
            <person name="Drula E."/>
            <person name="Courty P.E."/>
            <person name="Chicoki N."/>
            <person name="Fauchery L."/>
            <person name="Kohler A."/>
            <person name="Kuo A."/>
            <person name="Labutti K."/>
            <person name="Pangilinan J."/>
            <person name="Lipzen A."/>
            <person name="Riley R."/>
            <person name="Andreopoulos W."/>
            <person name="He G."/>
            <person name="Johnson J."/>
            <person name="Barry K.W."/>
            <person name="Grigoriev I.V."/>
            <person name="Nagy L."/>
            <person name="Hibbett D."/>
            <person name="Henrissat B."/>
            <person name="Matheny P.B."/>
            <person name="Labbe J."/>
            <person name="Martin F."/>
        </authorList>
    </citation>
    <scope>NUCLEOTIDE SEQUENCE</scope>
    <source>
        <strain evidence="1">HHB10654</strain>
    </source>
</reference>
<dbReference type="Proteomes" id="UP000814140">
    <property type="component" value="Unassembled WGS sequence"/>
</dbReference>
<protein>
    <submittedName>
        <fullName evidence="1">Uncharacterized protein</fullName>
    </submittedName>
</protein>